<comment type="similarity">
    <text evidence="1">Belongs to the oxygen-dependent FAD-linked oxidoreductase family.</text>
</comment>
<feature type="chain" id="PRO_5007890069" evidence="5">
    <location>
        <begin position="18"/>
        <end position="496"/>
    </location>
</feature>
<dbReference type="PROSITE" id="PS51387">
    <property type="entry name" value="FAD_PCMH"/>
    <property type="match status" value="1"/>
</dbReference>
<reference evidence="7 8" key="1">
    <citation type="journal article" date="2016" name="Genome Biol. Evol.">
        <title>Divergent and convergent evolution of fungal pathogenicity.</title>
        <authorList>
            <person name="Shang Y."/>
            <person name="Xiao G."/>
            <person name="Zheng P."/>
            <person name="Cen K."/>
            <person name="Zhan S."/>
            <person name="Wang C."/>
        </authorList>
    </citation>
    <scope>NUCLEOTIDE SEQUENCE [LARGE SCALE GENOMIC DNA]</scope>
    <source>
        <strain evidence="7 8">ARSEF 2679</strain>
    </source>
</reference>
<evidence type="ECO:0000256" key="1">
    <source>
        <dbReference type="ARBA" id="ARBA00005466"/>
    </source>
</evidence>
<dbReference type="RefSeq" id="XP_018700562.1">
    <property type="nucleotide sequence ID" value="XM_018852236.1"/>
</dbReference>
<name>A0A167LYP6_CORFA</name>
<evidence type="ECO:0000256" key="4">
    <source>
        <dbReference type="ARBA" id="ARBA00023002"/>
    </source>
</evidence>
<keyword evidence="3" id="KW-0274">FAD</keyword>
<dbReference type="GO" id="GO:0016491">
    <property type="term" value="F:oxidoreductase activity"/>
    <property type="evidence" value="ECO:0007669"/>
    <property type="project" value="UniProtKB-KW"/>
</dbReference>
<keyword evidence="2" id="KW-0285">Flavoprotein</keyword>
<proteinExistence type="inferred from homology"/>
<gene>
    <name evidence="7" type="ORF">ISF_08633</name>
</gene>
<dbReference type="Pfam" id="PF01565">
    <property type="entry name" value="FAD_binding_4"/>
    <property type="match status" value="1"/>
</dbReference>
<organism evidence="7 8">
    <name type="scientific">Cordyceps fumosorosea (strain ARSEF 2679)</name>
    <name type="common">Isaria fumosorosea</name>
    <dbReference type="NCBI Taxonomy" id="1081104"/>
    <lineage>
        <taxon>Eukaryota</taxon>
        <taxon>Fungi</taxon>
        <taxon>Dikarya</taxon>
        <taxon>Ascomycota</taxon>
        <taxon>Pezizomycotina</taxon>
        <taxon>Sordariomycetes</taxon>
        <taxon>Hypocreomycetidae</taxon>
        <taxon>Hypocreales</taxon>
        <taxon>Cordycipitaceae</taxon>
        <taxon>Cordyceps</taxon>
    </lineage>
</organism>
<evidence type="ECO:0000256" key="2">
    <source>
        <dbReference type="ARBA" id="ARBA00022630"/>
    </source>
</evidence>
<dbReference type="AlphaFoldDB" id="A0A167LYP6"/>
<comment type="caution">
    <text evidence="7">The sequence shown here is derived from an EMBL/GenBank/DDBJ whole genome shotgun (WGS) entry which is preliminary data.</text>
</comment>
<evidence type="ECO:0000259" key="6">
    <source>
        <dbReference type="PROSITE" id="PS51387"/>
    </source>
</evidence>
<evidence type="ECO:0000313" key="8">
    <source>
        <dbReference type="Proteomes" id="UP000076744"/>
    </source>
</evidence>
<dbReference type="InterPro" id="IPR050416">
    <property type="entry name" value="FAD-linked_Oxidoreductase"/>
</dbReference>
<dbReference type="Proteomes" id="UP000076744">
    <property type="component" value="Unassembled WGS sequence"/>
</dbReference>
<dbReference type="PANTHER" id="PTHR42973:SF53">
    <property type="entry name" value="FAD-BINDING PCMH-TYPE DOMAIN-CONTAINING PROTEIN-RELATED"/>
    <property type="match status" value="1"/>
</dbReference>
<dbReference type="STRING" id="1081104.A0A167LYP6"/>
<accession>A0A167LYP6</accession>
<dbReference type="EMBL" id="AZHB01000033">
    <property type="protein sequence ID" value="OAA53694.1"/>
    <property type="molecule type" value="Genomic_DNA"/>
</dbReference>
<evidence type="ECO:0000313" key="7">
    <source>
        <dbReference type="EMBL" id="OAA53694.1"/>
    </source>
</evidence>
<dbReference type="InterPro" id="IPR036318">
    <property type="entry name" value="FAD-bd_PCMH-like_sf"/>
</dbReference>
<evidence type="ECO:0000256" key="5">
    <source>
        <dbReference type="SAM" id="SignalP"/>
    </source>
</evidence>
<dbReference type="InterPro" id="IPR016169">
    <property type="entry name" value="FAD-bd_PCMH_sub2"/>
</dbReference>
<dbReference type="SUPFAM" id="SSF56176">
    <property type="entry name" value="FAD-binding/transporter-associated domain-like"/>
    <property type="match status" value="1"/>
</dbReference>
<evidence type="ECO:0000256" key="3">
    <source>
        <dbReference type="ARBA" id="ARBA00022827"/>
    </source>
</evidence>
<sequence length="496" mass="53636">MKVSAAASVVLAAAASAAPGSRCCTDLAAQDSLRNKVFLPDSAVYDAQLKSYYSANAAQRAWCVVLPESTADVQAVARTITRRQCPFGVRAGGHSAWKGSNGVKDGITVDFSHMNATTFDPERRIAAIQPGARWGSVYETLHPHNVTVVGARTSVVGVGGFTTGSGYSFHTNEHGFSCDNVANWEIVLANGTVVNANAKENADLWKAQKGGSGNLGFVTRVDQVTIPGTQLWGGFTQYDLAKRDDVFKAYLNFVDNTKDGSPDQNIVALFWDNKDGFALRSILTNANGDANSTAFDEYMSLPNIGSTLTSGPEKDIIPQFTGPTPLGLYANWFTATAKHSFEALVAIDELHRALIPKLQAAAPDATFSTLISLQPLTPAMAAHAARQGGNVLGLDAVVADGPKINWLFSLTVDDPAHQEAMLPVAQEFMHTVNKKQRDMKTYEPWIFLNYAWRDQQPFTHYGARNRALLAAVSAVYDPRSVFQKLRKTGFKLDGRS</sequence>
<dbReference type="GO" id="GO:0071949">
    <property type="term" value="F:FAD binding"/>
    <property type="evidence" value="ECO:0007669"/>
    <property type="project" value="InterPro"/>
</dbReference>
<dbReference type="GeneID" id="30024925"/>
<dbReference type="Gene3D" id="3.30.465.10">
    <property type="match status" value="1"/>
</dbReference>
<dbReference type="PANTHER" id="PTHR42973">
    <property type="entry name" value="BINDING OXIDOREDUCTASE, PUTATIVE (AFU_ORTHOLOGUE AFUA_1G17690)-RELATED"/>
    <property type="match status" value="1"/>
</dbReference>
<feature type="domain" description="FAD-binding PCMH-type" evidence="6">
    <location>
        <begin position="57"/>
        <end position="228"/>
    </location>
</feature>
<dbReference type="OrthoDB" id="2151789at2759"/>
<keyword evidence="4" id="KW-0560">Oxidoreductase</keyword>
<keyword evidence="5" id="KW-0732">Signal</keyword>
<feature type="signal peptide" evidence="5">
    <location>
        <begin position="1"/>
        <end position="17"/>
    </location>
</feature>
<keyword evidence="8" id="KW-1185">Reference proteome</keyword>
<dbReference type="InterPro" id="IPR006094">
    <property type="entry name" value="Oxid_FAD_bind_N"/>
</dbReference>
<protein>
    <submittedName>
        <fullName evidence="7">FAD-binding, type 2</fullName>
    </submittedName>
</protein>
<dbReference type="InterPro" id="IPR016166">
    <property type="entry name" value="FAD-bd_PCMH"/>
</dbReference>